<gene>
    <name evidence="22" type="ORF">PBRASI_LOCUS2137</name>
</gene>
<evidence type="ECO:0000256" key="15">
    <source>
        <dbReference type="ARBA" id="ARBA00042499"/>
    </source>
</evidence>
<dbReference type="GO" id="GO:0005506">
    <property type="term" value="F:iron ion binding"/>
    <property type="evidence" value="ECO:0007669"/>
    <property type="project" value="InterPro"/>
</dbReference>
<dbReference type="Pfam" id="PF00067">
    <property type="entry name" value="p450"/>
    <property type="match status" value="1"/>
</dbReference>
<comment type="cofactor">
    <cofactor evidence="1 17">
        <name>heme</name>
        <dbReference type="ChEBI" id="CHEBI:30413"/>
    </cofactor>
</comment>
<organism evidence="22 23">
    <name type="scientific">Paraglomus brasilianum</name>
    <dbReference type="NCBI Taxonomy" id="144538"/>
    <lineage>
        <taxon>Eukaryota</taxon>
        <taxon>Fungi</taxon>
        <taxon>Fungi incertae sedis</taxon>
        <taxon>Mucoromycota</taxon>
        <taxon>Glomeromycotina</taxon>
        <taxon>Glomeromycetes</taxon>
        <taxon>Paraglomerales</taxon>
        <taxon>Paraglomeraceae</taxon>
        <taxon>Paraglomus</taxon>
    </lineage>
</organism>
<keyword evidence="9" id="KW-0503">Monooxygenase</keyword>
<dbReference type="GO" id="GO:0016020">
    <property type="term" value="C:membrane"/>
    <property type="evidence" value="ECO:0007669"/>
    <property type="project" value="UniProtKB-SubCell"/>
</dbReference>
<dbReference type="PANTHER" id="PTHR24291">
    <property type="entry name" value="CYTOCHROME P450 FAMILY 4"/>
    <property type="match status" value="1"/>
</dbReference>
<evidence type="ECO:0000256" key="8">
    <source>
        <dbReference type="ARBA" id="ARBA00023015"/>
    </source>
</evidence>
<dbReference type="GO" id="GO:0005634">
    <property type="term" value="C:nucleus"/>
    <property type="evidence" value="ECO:0007669"/>
    <property type="project" value="UniProtKB-SubCell"/>
</dbReference>
<dbReference type="GO" id="GO:0070330">
    <property type="term" value="F:aromatase activity"/>
    <property type="evidence" value="ECO:0007669"/>
    <property type="project" value="UniProtKB-EC"/>
</dbReference>
<accession>A0A9N8WJA5</accession>
<keyword evidence="7 17" id="KW-0408">Iron</keyword>
<keyword evidence="23" id="KW-1185">Reference proteome</keyword>
<dbReference type="GO" id="GO:0020037">
    <property type="term" value="F:heme binding"/>
    <property type="evidence" value="ECO:0007669"/>
    <property type="project" value="InterPro"/>
</dbReference>
<evidence type="ECO:0000256" key="12">
    <source>
        <dbReference type="ARBA" id="ARBA00023163"/>
    </source>
</evidence>
<dbReference type="InterPro" id="IPR036390">
    <property type="entry name" value="WH_DNA-bd_sf"/>
</dbReference>
<dbReference type="PANTHER" id="PTHR24291:SF43">
    <property type="entry name" value="AROMATASE"/>
    <property type="match status" value="1"/>
</dbReference>
<keyword evidence="11 20" id="KW-0472">Membrane</keyword>
<dbReference type="GO" id="GO:0043565">
    <property type="term" value="F:sequence-specific DNA binding"/>
    <property type="evidence" value="ECO:0007669"/>
    <property type="project" value="InterPro"/>
</dbReference>
<dbReference type="EMBL" id="CAJVPI010000159">
    <property type="protein sequence ID" value="CAG8491608.1"/>
    <property type="molecule type" value="Genomic_DNA"/>
</dbReference>
<proteinExistence type="inferred from homology"/>
<evidence type="ECO:0000256" key="17">
    <source>
        <dbReference type="PIRSR" id="PIRSR602401-1"/>
    </source>
</evidence>
<evidence type="ECO:0000256" key="20">
    <source>
        <dbReference type="SAM" id="Phobius"/>
    </source>
</evidence>
<dbReference type="InterPro" id="IPR036396">
    <property type="entry name" value="Cyt_P450_sf"/>
</dbReference>
<dbReference type="PROSITE" id="PS00434">
    <property type="entry name" value="HSF_DOMAIN"/>
    <property type="match status" value="1"/>
</dbReference>
<evidence type="ECO:0000256" key="1">
    <source>
        <dbReference type="ARBA" id="ARBA00001971"/>
    </source>
</evidence>
<dbReference type="InterPro" id="IPR002401">
    <property type="entry name" value="Cyt_P450_E_grp-I"/>
</dbReference>
<evidence type="ECO:0000259" key="21">
    <source>
        <dbReference type="PROSITE" id="PS00434"/>
    </source>
</evidence>
<keyword evidence="6" id="KW-0560">Oxidoreductase</keyword>
<comment type="similarity">
    <text evidence="4">Belongs to the cytochrome P450 family.</text>
</comment>
<dbReference type="InterPro" id="IPR001128">
    <property type="entry name" value="Cyt_P450"/>
</dbReference>
<feature type="compositionally biased region" description="Polar residues" evidence="19">
    <location>
        <begin position="527"/>
        <end position="551"/>
    </location>
</feature>
<dbReference type="PROSITE" id="PS00086">
    <property type="entry name" value="CYTOCHROME_P450"/>
    <property type="match status" value="1"/>
</dbReference>
<comment type="subcellular location">
    <subcellularLocation>
        <location evidence="3">Membrane</location>
    </subcellularLocation>
    <subcellularLocation>
        <location evidence="2">Nucleus</location>
    </subcellularLocation>
</comment>
<dbReference type="SUPFAM" id="SSF46785">
    <property type="entry name" value="Winged helix' DNA-binding domain"/>
    <property type="match status" value="1"/>
</dbReference>
<dbReference type="OrthoDB" id="60033at2759"/>
<keyword evidence="10" id="KW-0238">DNA-binding</keyword>
<protein>
    <recommendedName>
        <fullName evidence="14">aromatase</fullName>
        <ecNumber evidence="14">1.14.14.14</ecNumber>
    </recommendedName>
    <alternativeName>
        <fullName evidence="16">Cytochrome P-450AROM</fullName>
    </alternativeName>
    <alternativeName>
        <fullName evidence="15">Estrogen synthase</fullName>
    </alternativeName>
</protein>
<dbReference type="Proteomes" id="UP000789739">
    <property type="component" value="Unassembled WGS sequence"/>
</dbReference>
<keyword evidence="8" id="KW-0805">Transcription regulation</keyword>
<dbReference type="Gene3D" id="1.10.630.10">
    <property type="entry name" value="Cytochrome P450"/>
    <property type="match status" value="1"/>
</dbReference>
<dbReference type="InterPro" id="IPR017972">
    <property type="entry name" value="Cyt_P450_CS"/>
</dbReference>
<dbReference type="EC" id="1.14.14.14" evidence="14"/>
<feature type="transmembrane region" description="Helical" evidence="20">
    <location>
        <begin position="12"/>
        <end position="35"/>
    </location>
</feature>
<dbReference type="PRINTS" id="PR00385">
    <property type="entry name" value="P450"/>
</dbReference>
<keyword evidence="20" id="KW-0812">Transmembrane</keyword>
<dbReference type="GO" id="GO:0003700">
    <property type="term" value="F:DNA-binding transcription factor activity"/>
    <property type="evidence" value="ECO:0007669"/>
    <property type="project" value="InterPro"/>
</dbReference>
<evidence type="ECO:0000256" key="4">
    <source>
        <dbReference type="ARBA" id="ARBA00010617"/>
    </source>
</evidence>
<evidence type="ECO:0000313" key="23">
    <source>
        <dbReference type="Proteomes" id="UP000789739"/>
    </source>
</evidence>
<evidence type="ECO:0000256" key="10">
    <source>
        <dbReference type="ARBA" id="ARBA00023125"/>
    </source>
</evidence>
<dbReference type="InterPro" id="IPR000232">
    <property type="entry name" value="HSF_DNA-bd"/>
</dbReference>
<dbReference type="SMART" id="SM00415">
    <property type="entry name" value="HSF"/>
    <property type="match status" value="1"/>
</dbReference>
<dbReference type="AlphaFoldDB" id="A0A9N8WJA5"/>
<evidence type="ECO:0000256" key="11">
    <source>
        <dbReference type="ARBA" id="ARBA00023136"/>
    </source>
</evidence>
<evidence type="ECO:0000256" key="9">
    <source>
        <dbReference type="ARBA" id="ARBA00023033"/>
    </source>
</evidence>
<evidence type="ECO:0000256" key="14">
    <source>
        <dbReference type="ARBA" id="ARBA00038885"/>
    </source>
</evidence>
<evidence type="ECO:0000256" key="7">
    <source>
        <dbReference type="ARBA" id="ARBA00023004"/>
    </source>
</evidence>
<evidence type="ECO:0000256" key="2">
    <source>
        <dbReference type="ARBA" id="ARBA00004123"/>
    </source>
</evidence>
<feature type="binding site" description="axial binding residue" evidence="17">
    <location>
        <position position="484"/>
    </location>
    <ligand>
        <name>heme</name>
        <dbReference type="ChEBI" id="CHEBI:30413"/>
    </ligand>
    <ligandPart>
        <name>Fe</name>
        <dbReference type="ChEBI" id="CHEBI:18248"/>
    </ligandPart>
</feature>
<keyword evidence="17" id="KW-0349">Heme</keyword>
<dbReference type="SUPFAM" id="SSF48264">
    <property type="entry name" value="Cytochrome P450"/>
    <property type="match status" value="1"/>
</dbReference>
<dbReference type="Gene3D" id="1.10.10.10">
    <property type="entry name" value="Winged helix-like DNA-binding domain superfamily/Winged helix DNA-binding domain"/>
    <property type="match status" value="1"/>
</dbReference>
<comment type="caution">
    <text evidence="22">The sequence shown here is derived from an EMBL/GenBank/DDBJ whole genome shotgun (WGS) entry which is preliminary data.</text>
</comment>
<evidence type="ECO:0000256" key="3">
    <source>
        <dbReference type="ARBA" id="ARBA00004370"/>
    </source>
</evidence>
<dbReference type="FunFam" id="1.10.10.10:FF:000027">
    <property type="entry name" value="Heat shock transcription factor 1"/>
    <property type="match status" value="1"/>
</dbReference>
<evidence type="ECO:0000256" key="13">
    <source>
        <dbReference type="ARBA" id="ARBA00023242"/>
    </source>
</evidence>
<reference evidence="22" key="1">
    <citation type="submission" date="2021-06" db="EMBL/GenBank/DDBJ databases">
        <authorList>
            <person name="Kallberg Y."/>
            <person name="Tangrot J."/>
            <person name="Rosling A."/>
        </authorList>
    </citation>
    <scope>NUCLEOTIDE SEQUENCE</scope>
    <source>
        <strain evidence="22">BR232B</strain>
    </source>
</reference>
<dbReference type="PRINTS" id="PR00056">
    <property type="entry name" value="HSFDOMAIN"/>
</dbReference>
<keyword evidence="12" id="KW-0804">Transcription</keyword>
<dbReference type="InterPro" id="IPR050196">
    <property type="entry name" value="Cytochrome_P450_Monoox"/>
</dbReference>
<evidence type="ECO:0000313" key="22">
    <source>
        <dbReference type="EMBL" id="CAG8491608.1"/>
    </source>
</evidence>
<evidence type="ECO:0000256" key="19">
    <source>
        <dbReference type="SAM" id="MobiDB-lite"/>
    </source>
</evidence>
<keyword evidence="20" id="KW-1133">Transmembrane helix</keyword>
<evidence type="ECO:0000256" key="16">
    <source>
        <dbReference type="ARBA" id="ARBA00043174"/>
    </source>
</evidence>
<dbReference type="InterPro" id="IPR036388">
    <property type="entry name" value="WH-like_DNA-bd_sf"/>
</dbReference>
<dbReference type="Pfam" id="PF00447">
    <property type="entry name" value="HSF_DNA-bind"/>
    <property type="match status" value="1"/>
</dbReference>
<evidence type="ECO:0000256" key="6">
    <source>
        <dbReference type="ARBA" id="ARBA00023002"/>
    </source>
</evidence>
<comment type="similarity">
    <text evidence="18">Belongs to the HSF family.</text>
</comment>
<keyword evidence="13" id="KW-0539">Nucleus</keyword>
<dbReference type="PRINTS" id="PR00463">
    <property type="entry name" value="EP450I"/>
</dbReference>
<evidence type="ECO:0000256" key="5">
    <source>
        <dbReference type="ARBA" id="ARBA00022723"/>
    </source>
</evidence>
<feature type="region of interest" description="Disordered" evidence="19">
    <location>
        <begin position="510"/>
        <end position="551"/>
    </location>
</feature>
<sequence length="945" mass="107820">MSMLTTLILSLSFWDFLTLLASLFIIYVTRFYLLYFTRENPLPGPLPLPIVGNLIQLLTAKDTNRWALDSQAKYGDIWEAYVGRERQVWLARADLVNNILTSSKDNKYFIKNPPNTGLDSIGLSSNGLVFNRNRDKWFFNRRIFAQALASPKFSKQSAEWIQQTFSNMEGYLMELRFDEKDFNFADWIHRFTADMTFLIAMNKHACTMASLYNSHNPSKPAPYPQEIVGQAEAFITSLQKFIGTVNYFFFMPEIFRNKTPFGRKQTKIHMDNLNWLHNALLEIIHEKRKEIENIADKTQLNPDFLTLMITVNTLKDITQGLGNTTIEEPLMDEDIKASLIEMLSGGIDTTANLSCYIVYFVIKHPKVKARLRQEFETVLGTDLSRPIKYEDLNKLVYTDAVIKETARLRPPFSLNLRMPEEDDVIGGYPVKRGEQVVICNLGIHLSSKHWSNPEIFDPDRFLEPKNLNIAKNSFMMFGGGVRICPGRQLAMTELKIIIAMIFSKYDPELATPDTKPKRKVEARETGDSTTIIPQKRPASSQSPTRDGTPLSSALNINTSLYQLPAPPAKIARSPRSANRSVPAFLNKLYNMVNDPQSNDLIHWSENGSSFLITRPQDFARVVLPRFFKHNNFSSFVRQLNMYGFHKIPHLQQGVLQADMQSEQSEFSNPNFLRNQQDLLYFVQRKKGKDSENGKDPNEIDLNHILNEIASIKKHQLTISSDLKNIQQDNQLLWQETINARERHRRQQETIDKILRFLASVFSVDKKRALIPKKRRLLLKDAISQEESTDAPTETIEFDPNAWEFDFNNDSTNDLSSDCAVQSQMPQFDLFSAFGSAPNIPETEVDTDFLNASANTLISTNPSLLETTASDTTNVDNAIHEIENRINTVDSNLDFVTSSLGFDPDSGEIDDDDESGNDFSYYGANLLSAATDQDKQMLFNLIVDKK</sequence>
<keyword evidence="5 17" id="KW-0479">Metal-binding</keyword>
<name>A0A9N8WJA5_9GLOM</name>
<evidence type="ECO:0000256" key="18">
    <source>
        <dbReference type="RuleBase" id="RU004020"/>
    </source>
</evidence>
<feature type="domain" description="HSF-type DNA-binding" evidence="21">
    <location>
        <begin position="623"/>
        <end position="647"/>
    </location>
</feature>